<gene>
    <name evidence="1" type="ORF">F4821DRAFT_245726</name>
</gene>
<name>A0ACC0CRE8_9PEZI</name>
<evidence type="ECO:0000313" key="1">
    <source>
        <dbReference type="EMBL" id="KAI6083026.1"/>
    </source>
</evidence>
<reference evidence="1 2" key="1">
    <citation type="journal article" date="2022" name="New Phytol.">
        <title>Ecological generalism drives hyperdiversity of secondary metabolite gene clusters in xylarialean endophytes.</title>
        <authorList>
            <person name="Franco M.E.E."/>
            <person name="Wisecaver J.H."/>
            <person name="Arnold A.E."/>
            <person name="Ju Y.M."/>
            <person name="Slot J.C."/>
            <person name="Ahrendt S."/>
            <person name="Moore L.P."/>
            <person name="Eastman K.E."/>
            <person name="Scott K."/>
            <person name="Konkel Z."/>
            <person name="Mondo S.J."/>
            <person name="Kuo A."/>
            <person name="Hayes R.D."/>
            <person name="Haridas S."/>
            <person name="Andreopoulos B."/>
            <person name="Riley R."/>
            <person name="LaButti K."/>
            <person name="Pangilinan J."/>
            <person name="Lipzen A."/>
            <person name="Amirebrahimi M."/>
            <person name="Yan J."/>
            <person name="Adam C."/>
            <person name="Keymanesh K."/>
            <person name="Ng V."/>
            <person name="Louie K."/>
            <person name="Northen T."/>
            <person name="Drula E."/>
            <person name="Henrissat B."/>
            <person name="Hsieh H.M."/>
            <person name="Youens-Clark K."/>
            <person name="Lutzoni F."/>
            <person name="Miadlikowska J."/>
            <person name="Eastwood D.C."/>
            <person name="Hamelin R.C."/>
            <person name="Grigoriev I.V."/>
            <person name="U'Ren J.M."/>
        </authorList>
    </citation>
    <scope>NUCLEOTIDE SEQUENCE [LARGE SCALE GENOMIC DNA]</scope>
    <source>
        <strain evidence="1 2">ER1909</strain>
    </source>
</reference>
<proteinExistence type="predicted"/>
<dbReference type="EMBL" id="MU394359">
    <property type="protein sequence ID" value="KAI6083026.1"/>
    <property type="molecule type" value="Genomic_DNA"/>
</dbReference>
<organism evidence="1 2">
    <name type="scientific">Hypoxylon rubiginosum</name>
    <dbReference type="NCBI Taxonomy" id="110542"/>
    <lineage>
        <taxon>Eukaryota</taxon>
        <taxon>Fungi</taxon>
        <taxon>Dikarya</taxon>
        <taxon>Ascomycota</taxon>
        <taxon>Pezizomycotina</taxon>
        <taxon>Sordariomycetes</taxon>
        <taxon>Xylariomycetidae</taxon>
        <taxon>Xylariales</taxon>
        <taxon>Hypoxylaceae</taxon>
        <taxon>Hypoxylon</taxon>
    </lineage>
</organism>
<accession>A0ACC0CRE8</accession>
<evidence type="ECO:0000313" key="2">
    <source>
        <dbReference type="Proteomes" id="UP001497680"/>
    </source>
</evidence>
<dbReference type="Proteomes" id="UP001497680">
    <property type="component" value="Unassembled WGS sequence"/>
</dbReference>
<sequence length="130" mass="13863">MKLLGVMALASTLIGEATALYIEKTCANLSLNPSTDVLSANCNNKKGVANPNSLDLNTCLGWNDEDSAITYGTNFGNVCKDCYLETRFLDTWEGYYSFVVCTCAGIAGKDYGLGTSVHIDNVDGVLICSP</sequence>
<keyword evidence="2" id="KW-1185">Reference proteome</keyword>
<protein>
    <submittedName>
        <fullName evidence="1">Uncharacterized protein</fullName>
    </submittedName>
</protein>
<comment type="caution">
    <text evidence="1">The sequence shown here is derived from an EMBL/GenBank/DDBJ whole genome shotgun (WGS) entry which is preliminary data.</text>
</comment>